<reference evidence="5" key="2">
    <citation type="journal article" date="2018" name="Biosci. Biotechnol. Biochem.">
        <title>Polysaccharide hydrolase of the hadal zone amphipods Hirondellea gigas.</title>
        <authorList>
            <person name="Kobayashi H."/>
            <person name="Nagahama T."/>
            <person name="Arai W."/>
            <person name="Sasagawa Y."/>
            <person name="Umeda M."/>
            <person name="Hayashi T."/>
            <person name="Nikaido I."/>
            <person name="Watanabe H."/>
            <person name="Oguri K."/>
            <person name="Kitazato H."/>
            <person name="Fujioka K."/>
            <person name="Kido Y."/>
            <person name="Takami H."/>
        </authorList>
    </citation>
    <scope>NUCLEOTIDE SEQUENCE</scope>
    <source>
        <tissue evidence="5">Whole body</tissue>
    </source>
</reference>
<dbReference type="InterPro" id="IPR029063">
    <property type="entry name" value="SAM-dependent_MTases_sf"/>
</dbReference>
<dbReference type="Gene3D" id="3.40.50.150">
    <property type="entry name" value="Vaccinia Virus protein VP39"/>
    <property type="match status" value="1"/>
</dbReference>
<reference evidence="6" key="1">
    <citation type="submission" date="2017-11" db="EMBL/GenBank/DDBJ databases">
        <title>The sensing device of the deep-sea amphipod.</title>
        <authorList>
            <person name="Kobayashi H."/>
            <person name="Nagahama T."/>
            <person name="Arai W."/>
            <person name="Sasagawa Y."/>
            <person name="Umeda M."/>
            <person name="Hayashi T."/>
            <person name="Nikaido I."/>
            <person name="Watanabe H."/>
            <person name="Oguri K."/>
            <person name="Kitazato H."/>
            <person name="Fujioka K."/>
            <person name="Kido Y."/>
            <person name="Takami H."/>
        </authorList>
    </citation>
    <scope>NUCLEOTIDE SEQUENCE</scope>
    <source>
        <tissue evidence="6">Whole body</tissue>
    </source>
</reference>
<keyword evidence="3 5" id="KW-0808">Transferase</keyword>
<protein>
    <submittedName>
        <fullName evidence="5">Methyltransferase-like protein 15 homolog</fullName>
    </submittedName>
</protein>
<dbReference type="SUPFAM" id="SSF53335">
    <property type="entry name" value="S-adenosyl-L-methionine-dependent methyltransferases"/>
    <property type="match status" value="1"/>
</dbReference>
<organism evidence="5">
    <name type="scientific">Hirondellea gigas</name>
    <dbReference type="NCBI Taxonomy" id="1518452"/>
    <lineage>
        <taxon>Eukaryota</taxon>
        <taxon>Metazoa</taxon>
        <taxon>Ecdysozoa</taxon>
        <taxon>Arthropoda</taxon>
        <taxon>Crustacea</taxon>
        <taxon>Multicrustacea</taxon>
        <taxon>Malacostraca</taxon>
        <taxon>Eumalacostraca</taxon>
        <taxon>Peracarida</taxon>
        <taxon>Amphipoda</taxon>
        <taxon>Amphilochidea</taxon>
        <taxon>Lysianassida</taxon>
        <taxon>Lysianassidira</taxon>
        <taxon>Lysianassoidea</taxon>
        <taxon>Lysianassidae</taxon>
        <taxon>Hirondellea</taxon>
    </lineage>
</organism>
<proteinExistence type="evidence at transcript level"/>
<accession>A0A2P2HWY4</accession>
<dbReference type="PANTHER" id="PTHR11265">
    <property type="entry name" value="S-ADENOSYL-METHYLTRANSFERASE MRAW"/>
    <property type="match status" value="1"/>
</dbReference>
<dbReference type="SUPFAM" id="SSF81799">
    <property type="entry name" value="Putative methyltransferase TM0872, insert domain"/>
    <property type="match status" value="1"/>
</dbReference>
<dbReference type="InterPro" id="IPR023397">
    <property type="entry name" value="SAM-dep_MeTrfase_MraW_recog"/>
</dbReference>
<comment type="similarity">
    <text evidence="1">Belongs to the methyltransferase superfamily. RsmH family.</text>
</comment>
<keyword evidence="2 5" id="KW-0489">Methyltransferase</keyword>
<evidence type="ECO:0000256" key="1">
    <source>
        <dbReference type="ARBA" id="ARBA00010396"/>
    </source>
</evidence>
<name>A0A2P2HWY4_9CRUS</name>
<dbReference type="PANTHER" id="PTHR11265:SF0">
    <property type="entry name" value="12S RRNA N4-METHYLCYTIDINE METHYLTRANSFERASE"/>
    <property type="match status" value="1"/>
</dbReference>
<dbReference type="EMBL" id="IACF01000493">
    <property type="protein sequence ID" value="LAB66262.1"/>
    <property type="molecule type" value="mRNA"/>
</dbReference>
<evidence type="ECO:0000313" key="6">
    <source>
        <dbReference type="EMBL" id="LAC19976.1"/>
    </source>
</evidence>
<keyword evidence="4" id="KW-0949">S-adenosyl-L-methionine</keyword>
<evidence type="ECO:0000256" key="4">
    <source>
        <dbReference type="ARBA" id="ARBA00022691"/>
    </source>
</evidence>
<dbReference type="InterPro" id="IPR002903">
    <property type="entry name" value="RsmH"/>
</dbReference>
<evidence type="ECO:0000256" key="2">
    <source>
        <dbReference type="ARBA" id="ARBA00022603"/>
    </source>
</evidence>
<dbReference type="GO" id="GO:0071424">
    <property type="term" value="F:rRNA (cytosine-N4-)-methyltransferase activity"/>
    <property type="evidence" value="ECO:0007669"/>
    <property type="project" value="TreeGrafter"/>
</dbReference>
<dbReference type="NCBIfam" id="TIGR00006">
    <property type="entry name" value="16S rRNA (cytosine(1402)-N(4))-methyltransferase RsmH"/>
    <property type="match status" value="1"/>
</dbReference>
<dbReference type="Gene3D" id="1.10.150.170">
    <property type="entry name" value="Putative methyltransferase TM0872, insert domain"/>
    <property type="match status" value="1"/>
</dbReference>
<dbReference type="Pfam" id="PF01795">
    <property type="entry name" value="Methyltransf_5"/>
    <property type="match status" value="1"/>
</dbReference>
<evidence type="ECO:0000256" key="3">
    <source>
        <dbReference type="ARBA" id="ARBA00022679"/>
    </source>
</evidence>
<dbReference type="GO" id="GO:0070475">
    <property type="term" value="P:rRNA base methylation"/>
    <property type="evidence" value="ECO:0007669"/>
    <property type="project" value="TreeGrafter"/>
</dbReference>
<dbReference type="EMBL" id="IACT01000574">
    <property type="protein sequence ID" value="LAC19976.1"/>
    <property type="molecule type" value="mRNA"/>
</dbReference>
<evidence type="ECO:0000313" key="5">
    <source>
        <dbReference type="EMBL" id="LAB66262.1"/>
    </source>
</evidence>
<sequence>MAITPVKFGLCRIAGLTPLRQMSSAAQRNLYTKMLSINFPHREMHSFSSCSYRTALSSRTSIKIGTETCLAVSSCSHKSISSSRNALQRQSYVTGSDCIISRCMSSMLPVAAYTCNKLRDHQEFTGSDSISRRYSSTKPVKVSEHQAPPPCEGLFLQEILDALLMKTKEEGGVILDMTLGTGAHSDKILKNSCPKTKVIAIDRDPETKKVAEKLIQKYPGRFVYFNVKFSGLVEILSTVGVGLQSLSGAVMDLGVSQDQLTQPNRGAFHNSSVEPLDLRMDGTSSGEVTALQVLRHIDDDSLYRILKIYGQSKVGRKIAAALMKARYEMVNIRTPKDLNNVIMILMGKDPENSPSQCEDYDSLTDTSDGIHSCAASVFQALRIFVNNEVNELDCGLLSVHRFLKAQAPLAVITYNSLEDTIVKRHFTGINLDASVSSIGRPQHHHAKLVGLTQQSECKPWIDLDKHLLHYKHRQELLVTHSHWKNAKLRVATMNPDVSYSSSENLNIAARRNTGLKTILA</sequence>
<dbReference type="AlphaFoldDB" id="A0A2P2HWY4"/>